<proteinExistence type="predicted"/>
<accession>A0A0A9LF11</accession>
<sequence length="15" mass="1669">MPACSSRIPPARRAR</sequence>
<reference evidence="1" key="1">
    <citation type="submission" date="2014-09" db="EMBL/GenBank/DDBJ databases">
        <authorList>
            <person name="Magalhaes I.L.F."/>
            <person name="Oliveira U."/>
            <person name="Santos F.R."/>
            <person name="Vidigal T.H.D.A."/>
            <person name="Brescovit A.D."/>
            <person name="Santos A.J."/>
        </authorList>
    </citation>
    <scope>NUCLEOTIDE SEQUENCE</scope>
    <source>
        <tissue evidence="1">Shoot tissue taken approximately 20 cm above the soil surface</tissue>
    </source>
</reference>
<protein>
    <submittedName>
        <fullName evidence="1">Uncharacterized protein</fullName>
    </submittedName>
</protein>
<organism evidence="1">
    <name type="scientific">Arundo donax</name>
    <name type="common">Giant reed</name>
    <name type="synonym">Donax arundinaceus</name>
    <dbReference type="NCBI Taxonomy" id="35708"/>
    <lineage>
        <taxon>Eukaryota</taxon>
        <taxon>Viridiplantae</taxon>
        <taxon>Streptophyta</taxon>
        <taxon>Embryophyta</taxon>
        <taxon>Tracheophyta</taxon>
        <taxon>Spermatophyta</taxon>
        <taxon>Magnoliopsida</taxon>
        <taxon>Liliopsida</taxon>
        <taxon>Poales</taxon>
        <taxon>Poaceae</taxon>
        <taxon>PACMAD clade</taxon>
        <taxon>Arundinoideae</taxon>
        <taxon>Arundineae</taxon>
        <taxon>Arundo</taxon>
    </lineage>
</organism>
<dbReference type="EMBL" id="GBRH01236251">
    <property type="protein sequence ID" value="JAD61644.1"/>
    <property type="molecule type" value="Transcribed_RNA"/>
</dbReference>
<reference evidence="1" key="2">
    <citation type="journal article" date="2015" name="Data Brief">
        <title>Shoot transcriptome of the giant reed, Arundo donax.</title>
        <authorList>
            <person name="Barrero R.A."/>
            <person name="Guerrero F.D."/>
            <person name="Moolhuijzen P."/>
            <person name="Goolsby J.A."/>
            <person name="Tidwell J."/>
            <person name="Bellgard S.E."/>
            <person name="Bellgard M.I."/>
        </authorList>
    </citation>
    <scope>NUCLEOTIDE SEQUENCE</scope>
    <source>
        <tissue evidence="1">Shoot tissue taken approximately 20 cm above the soil surface</tissue>
    </source>
</reference>
<evidence type="ECO:0000313" key="1">
    <source>
        <dbReference type="EMBL" id="JAD61644.1"/>
    </source>
</evidence>
<name>A0A0A9LF11_ARUDO</name>